<evidence type="ECO:0000259" key="3">
    <source>
        <dbReference type="PROSITE" id="PS51186"/>
    </source>
</evidence>
<dbReference type="RefSeq" id="WP_129221336.1">
    <property type="nucleotide sequence ID" value="NZ_QYBC01000021.1"/>
</dbReference>
<feature type="domain" description="N-acetyltransferase" evidence="3">
    <location>
        <begin position="5"/>
        <end position="170"/>
    </location>
</feature>
<protein>
    <submittedName>
        <fullName evidence="4">GNAT family N-acetyltransferase</fullName>
    </submittedName>
</protein>
<dbReference type="EMBL" id="QYBC01000021">
    <property type="protein sequence ID" value="RYB02324.1"/>
    <property type="molecule type" value="Genomic_DNA"/>
</dbReference>
<evidence type="ECO:0000313" key="4">
    <source>
        <dbReference type="EMBL" id="RYB02324.1"/>
    </source>
</evidence>
<keyword evidence="5" id="KW-1185">Reference proteome</keyword>
<evidence type="ECO:0000256" key="2">
    <source>
        <dbReference type="ARBA" id="ARBA00023315"/>
    </source>
</evidence>
<name>A0A4Q2R9W9_9HYPH</name>
<comment type="caution">
    <text evidence="4">The sequence shown here is derived from an EMBL/GenBank/DDBJ whole genome shotgun (WGS) entry which is preliminary data.</text>
</comment>
<reference evidence="4 5" key="1">
    <citation type="submission" date="2018-09" db="EMBL/GenBank/DDBJ databases">
        <authorList>
            <person name="Grouzdev D.S."/>
            <person name="Krutkina M.S."/>
        </authorList>
    </citation>
    <scope>NUCLEOTIDE SEQUENCE [LARGE SCALE GENOMIC DNA]</scope>
    <source>
        <strain evidence="4 5">RmlP001</strain>
    </source>
</reference>
<reference evidence="4 5" key="2">
    <citation type="submission" date="2019-02" db="EMBL/GenBank/DDBJ databases">
        <title>'Lichenibacterium ramalinii' gen. nov. sp. nov., 'Lichenibacterium minor' gen. nov. sp. nov.</title>
        <authorList>
            <person name="Pankratov T."/>
        </authorList>
    </citation>
    <scope>NUCLEOTIDE SEQUENCE [LARGE SCALE GENOMIC DNA]</scope>
    <source>
        <strain evidence="4 5">RmlP001</strain>
    </source>
</reference>
<dbReference type="Proteomes" id="UP000289411">
    <property type="component" value="Unassembled WGS sequence"/>
</dbReference>
<organism evidence="4 5">
    <name type="scientific">Lichenibacterium ramalinae</name>
    <dbReference type="NCBI Taxonomy" id="2316527"/>
    <lineage>
        <taxon>Bacteria</taxon>
        <taxon>Pseudomonadati</taxon>
        <taxon>Pseudomonadota</taxon>
        <taxon>Alphaproteobacteria</taxon>
        <taxon>Hyphomicrobiales</taxon>
        <taxon>Lichenihabitantaceae</taxon>
        <taxon>Lichenibacterium</taxon>
    </lineage>
</organism>
<dbReference type="Gene3D" id="3.40.630.30">
    <property type="match status" value="1"/>
</dbReference>
<keyword evidence="2" id="KW-0012">Acyltransferase</keyword>
<keyword evidence="1 4" id="KW-0808">Transferase</keyword>
<accession>A0A4Q2R9W9</accession>
<dbReference type="SUPFAM" id="SSF55729">
    <property type="entry name" value="Acyl-CoA N-acyltransferases (Nat)"/>
    <property type="match status" value="1"/>
</dbReference>
<evidence type="ECO:0000256" key="1">
    <source>
        <dbReference type="ARBA" id="ARBA00022679"/>
    </source>
</evidence>
<dbReference type="GO" id="GO:0016747">
    <property type="term" value="F:acyltransferase activity, transferring groups other than amino-acyl groups"/>
    <property type="evidence" value="ECO:0007669"/>
    <property type="project" value="InterPro"/>
</dbReference>
<proteinExistence type="predicted"/>
<dbReference type="PANTHER" id="PTHR43877:SF1">
    <property type="entry name" value="ACETYLTRANSFERASE"/>
    <property type="match status" value="1"/>
</dbReference>
<dbReference type="InterPro" id="IPR050832">
    <property type="entry name" value="Bact_Acetyltransf"/>
</dbReference>
<dbReference type="PROSITE" id="PS51186">
    <property type="entry name" value="GNAT"/>
    <property type="match status" value="1"/>
</dbReference>
<dbReference type="Pfam" id="PF00583">
    <property type="entry name" value="Acetyltransf_1"/>
    <property type="match status" value="1"/>
</dbReference>
<gene>
    <name evidence="4" type="ORF">D3272_21860</name>
</gene>
<dbReference type="InterPro" id="IPR016181">
    <property type="entry name" value="Acyl_CoA_acyltransferase"/>
</dbReference>
<dbReference type="PANTHER" id="PTHR43877">
    <property type="entry name" value="AMINOALKYLPHOSPHONATE N-ACETYLTRANSFERASE-RELATED-RELATED"/>
    <property type="match status" value="1"/>
</dbReference>
<dbReference type="AlphaFoldDB" id="A0A4Q2R9W9"/>
<sequence length="180" mass="18796">MTGATTLRRATAADAGAVAALHVASWRSAYRGLLADAYLDGPVERERGTVWARKLAEGAAGSETVLACADAAVVGFVCFVLDADPLWGTLVDNLHADPARRGLGIGRALLAETARRAGLAAPLRPVHLFCLAGNAPARGFYERLGGGIVERLEADEPDGQRHPVLRYAWGSPAALAAGCR</sequence>
<evidence type="ECO:0000313" key="5">
    <source>
        <dbReference type="Proteomes" id="UP000289411"/>
    </source>
</evidence>
<dbReference type="OrthoDB" id="9799154at2"/>
<dbReference type="CDD" id="cd04301">
    <property type="entry name" value="NAT_SF"/>
    <property type="match status" value="1"/>
</dbReference>
<dbReference type="InterPro" id="IPR000182">
    <property type="entry name" value="GNAT_dom"/>
</dbReference>